<reference evidence="1 2" key="1">
    <citation type="submission" date="2019-03" db="EMBL/GenBank/DDBJ databases">
        <title>Genomic Encyclopedia of Archaeal and Bacterial Type Strains, Phase II (KMG-II): from individual species to whole genera.</title>
        <authorList>
            <person name="Goeker M."/>
        </authorList>
    </citation>
    <scope>NUCLEOTIDE SEQUENCE [LARGE SCALE GENOMIC DNA]</scope>
    <source>
        <strain evidence="1 2">DSM 28323</strain>
    </source>
</reference>
<evidence type="ECO:0000313" key="2">
    <source>
        <dbReference type="Proteomes" id="UP000295741"/>
    </source>
</evidence>
<keyword evidence="2" id="KW-1185">Reference proteome</keyword>
<sequence length="73" mass="8657">MADRRFVFDAPLKYLTSDILHKNSWFGLNKEEALLFVGSFLFGGVFNHREHRVRHRVVRSFFEYLSVTLCHTP</sequence>
<comment type="caution">
    <text evidence="1">The sequence shown here is derived from an EMBL/GenBank/DDBJ whole genome shotgun (WGS) entry which is preliminary data.</text>
</comment>
<protein>
    <submittedName>
        <fullName evidence="1">Uncharacterized protein</fullName>
    </submittedName>
</protein>
<dbReference type="Proteomes" id="UP000295741">
    <property type="component" value="Unassembled WGS sequence"/>
</dbReference>
<organism evidence="1 2">
    <name type="scientific">Sediminibacterium goheungense</name>
    <dbReference type="NCBI Taxonomy" id="1086393"/>
    <lineage>
        <taxon>Bacteria</taxon>
        <taxon>Pseudomonadati</taxon>
        <taxon>Bacteroidota</taxon>
        <taxon>Chitinophagia</taxon>
        <taxon>Chitinophagales</taxon>
        <taxon>Chitinophagaceae</taxon>
        <taxon>Sediminibacterium</taxon>
    </lineage>
</organism>
<evidence type="ECO:0000313" key="1">
    <source>
        <dbReference type="EMBL" id="TDO25765.1"/>
    </source>
</evidence>
<dbReference type="EMBL" id="SNWP01000012">
    <property type="protein sequence ID" value="TDO25765.1"/>
    <property type="molecule type" value="Genomic_DNA"/>
</dbReference>
<proteinExistence type="predicted"/>
<gene>
    <name evidence="1" type="ORF">BC659_2688</name>
</gene>
<accession>A0A4R6IV63</accession>
<dbReference type="AlphaFoldDB" id="A0A4R6IV63"/>
<name>A0A4R6IV63_9BACT</name>